<dbReference type="InterPro" id="IPR020610">
    <property type="entry name" value="Thiolase_AS"/>
</dbReference>
<dbReference type="Proteomes" id="UP001648503">
    <property type="component" value="Unassembled WGS sequence"/>
</dbReference>
<evidence type="ECO:0000256" key="11">
    <source>
        <dbReference type="RuleBase" id="RU003557"/>
    </source>
</evidence>
<comment type="subcellular location">
    <subcellularLocation>
        <location evidence="1">Mitochondrion</location>
    </subcellularLocation>
</comment>
<comment type="caution">
    <text evidence="14">The sequence shown here is derived from an EMBL/GenBank/DDBJ whole genome shotgun (WGS) entry which is preliminary data.</text>
</comment>
<evidence type="ECO:0000313" key="14">
    <source>
        <dbReference type="EMBL" id="KAH6600034.1"/>
    </source>
</evidence>
<evidence type="ECO:0000256" key="7">
    <source>
        <dbReference type="ARBA" id="ARBA00022946"/>
    </source>
</evidence>
<dbReference type="CDD" id="cd00751">
    <property type="entry name" value="thiolase"/>
    <property type="match status" value="1"/>
</dbReference>
<feature type="domain" description="Thiolase C-terminal" evidence="13">
    <location>
        <begin position="289"/>
        <end position="409"/>
    </location>
</feature>
<dbReference type="InterPro" id="IPR016039">
    <property type="entry name" value="Thiolase-like"/>
</dbReference>
<evidence type="ECO:0000259" key="12">
    <source>
        <dbReference type="Pfam" id="PF00108"/>
    </source>
</evidence>
<name>A0ABQ8FKT5_9FUNG</name>
<keyword evidence="7" id="KW-0809">Transit peptide</keyword>
<dbReference type="InterPro" id="IPR020613">
    <property type="entry name" value="Thiolase_CS"/>
</dbReference>
<keyword evidence="15" id="KW-1185">Reference proteome</keyword>
<dbReference type="PANTHER" id="PTHR18919:SF156">
    <property type="entry name" value="ACETYL-COA ACETYLTRANSFERASE, MITOCHONDRIAL"/>
    <property type="match status" value="1"/>
</dbReference>
<dbReference type="Pfam" id="PF02803">
    <property type="entry name" value="Thiolase_C"/>
    <property type="match status" value="1"/>
</dbReference>
<accession>A0ABQ8FKT5</accession>
<dbReference type="PANTHER" id="PTHR18919">
    <property type="entry name" value="ACETYL-COA C-ACYLTRANSFERASE"/>
    <property type="match status" value="1"/>
</dbReference>
<dbReference type="EMBL" id="JAFCIX010000051">
    <property type="protein sequence ID" value="KAH6600034.1"/>
    <property type="molecule type" value="Genomic_DNA"/>
</dbReference>
<dbReference type="Pfam" id="PF00108">
    <property type="entry name" value="Thiolase_N"/>
    <property type="match status" value="1"/>
</dbReference>
<dbReference type="PROSITE" id="PS00098">
    <property type="entry name" value="THIOLASE_1"/>
    <property type="match status" value="1"/>
</dbReference>
<dbReference type="InterPro" id="IPR002155">
    <property type="entry name" value="Thiolase"/>
</dbReference>
<evidence type="ECO:0000256" key="1">
    <source>
        <dbReference type="ARBA" id="ARBA00004173"/>
    </source>
</evidence>
<gene>
    <name evidence="14" type="ORF">BASA50_002621</name>
</gene>
<dbReference type="NCBIfam" id="TIGR01930">
    <property type="entry name" value="AcCoA-C-Actrans"/>
    <property type="match status" value="1"/>
</dbReference>
<proteinExistence type="inferred from homology"/>
<keyword evidence="6" id="KW-0479">Metal-binding</keyword>
<evidence type="ECO:0000256" key="8">
    <source>
        <dbReference type="ARBA" id="ARBA00022958"/>
    </source>
</evidence>
<dbReference type="InterPro" id="IPR020615">
    <property type="entry name" value="Thiolase_acyl_enz_int_AS"/>
</dbReference>
<reference evidence="14 15" key="1">
    <citation type="submission" date="2021-02" db="EMBL/GenBank/DDBJ databases">
        <title>Variation within the Batrachochytrium salamandrivorans European outbreak.</title>
        <authorList>
            <person name="Kelly M."/>
            <person name="Pasmans F."/>
            <person name="Shea T.P."/>
            <person name="Munoz J.F."/>
            <person name="Carranza S."/>
            <person name="Cuomo C.A."/>
            <person name="Martel A."/>
        </authorList>
    </citation>
    <scope>NUCLEOTIDE SEQUENCE [LARGE SCALE GENOMIC DNA]</scope>
    <source>
        <strain evidence="14 15">AMFP18/2</strain>
    </source>
</reference>
<comment type="subunit">
    <text evidence="3">Homotetramer.</text>
</comment>
<keyword evidence="9" id="KW-0496">Mitochondrion</keyword>
<dbReference type="PROSITE" id="PS00737">
    <property type="entry name" value="THIOLASE_2"/>
    <property type="match status" value="1"/>
</dbReference>
<dbReference type="EC" id="2.3.1.9" evidence="4"/>
<dbReference type="InterPro" id="IPR020617">
    <property type="entry name" value="Thiolase_C"/>
</dbReference>
<organism evidence="14 15">
    <name type="scientific">Batrachochytrium salamandrivorans</name>
    <dbReference type="NCBI Taxonomy" id="1357716"/>
    <lineage>
        <taxon>Eukaryota</taxon>
        <taxon>Fungi</taxon>
        <taxon>Fungi incertae sedis</taxon>
        <taxon>Chytridiomycota</taxon>
        <taxon>Chytridiomycota incertae sedis</taxon>
        <taxon>Chytridiomycetes</taxon>
        <taxon>Rhizophydiales</taxon>
        <taxon>Rhizophydiales incertae sedis</taxon>
        <taxon>Batrachochytrium</taxon>
    </lineage>
</organism>
<evidence type="ECO:0000256" key="10">
    <source>
        <dbReference type="ARBA" id="ARBA00023315"/>
    </source>
</evidence>
<evidence type="ECO:0000313" key="15">
    <source>
        <dbReference type="Proteomes" id="UP001648503"/>
    </source>
</evidence>
<evidence type="ECO:0000256" key="9">
    <source>
        <dbReference type="ARBA" id="ARBA00023128"/>
    </source>
</evidence>
<dbReference type="SUPFAM" id="SSF53901">
    <property type="entry name" value="Thiolase-like"/>
    <property type="match status" value="2"/>
</dbReference>
<evidence type="ECO:0000256" key="4">
    <source>
        <dbReference type="ARBA" id="ARBA00012705"/>
    </source>
</evidence>
<dbReference type="Gene3D" id="3.40.47.10">
    <property type="match status" value="1"/>
</dbReference>
<evidence type="ECO:0000256" key="3">
    <source>
        <dbReference type="ARBA" id="ARBA00011881"/>
    </source>
</evidence>
<evidence type="ECO:0000256" key="5">
    <source>
        <dbReference type="ARBA" id="ARBA00022679"/>
    </source>
</evidence>
<evidence type="ECO:0000259" key="13">
    <source>
        <dbReference type="Pfam" id="PF02803"/>
    </source>
</evidence>
<evidence type="ECO:0000256" key="6">
    <source>
        <dbReference type="ARBA" id="ARBA00022723"/>
    </source>
</evidence>
<keyword evidence="5 11" id="KW-0808">Transferase</keyword>
<keyword evidence="8" id="KW-0630">Potassium</keyword>
<dbReference type="InterPro" id="IPR020616">
    <property type="entry name" value="Thiolase_N"/>
</dbReference>
<sequence length="410" mass="43165">MFSHSKIITRTAAAASRRTFATSAFNEVVIVSAARTPTGSFQKSLSKMKATELGAIAIKAAVERAGLKNDQIEEVFMGNVVSAGVGQSPARQAAIFAGLAESTEATTINKVCASGLKAIMFATQSLQLGYRHTIVAGGMESMSNVPFYFPRGAQFGHQQAIDGILKDGLWDVYNNIHMGNCAEETAKEYNISREEQDEHAITSYKRAAAAWQSGKMDKEIAAVTIKDKRGDKIVKEDEEYKNVDFSKVAGLRPAFQKEGSVTAANSSTLNDGASALVLMTRTRANELGLTPLARVLGYGDAACAPKKFTIAPSLAIPIALKQAGLSISDVDLFEINEAFSVVVRANEKIMGLDAAKVNVAGGGVALGHPIGSSGSRIVVSLVHLLNKGQIGVAAICNGGGAASSLVVERL</sequence>
<protein>
    <recommendedName>
        <fullName evidence="4">acetyl-CoA C-acetyltransferase</fullName>
        <ecNumber evidence="4">2.3.1.9</ecNumber>
    </recommendedName>
</protein>
<comment type="similarity">
    <text evidence="2 11">Belongs to the thiolase-like superfamily. Thiolase family.</text>
</comment>
<feature type="domain" description="Thiolase N-terminal" evidence="12">
    <location>
        <begin position="28"/>
        <end position="281"/>
    </location>
</feature>
<dbReference type="PIRSF" id="PIRSF000429">
    <property type="entry name" value="Ac-CoA_Ac_transf"/>
    <property type="match status" value="1"/>
</dbReference>
<dbReference type="PROSITE" id="PS00099">
    <property type="entry name" value="THIOLASE_3"/>
    <property type="match status" value="1"/>
</dbReference>
<keyword evidence="10 11" id="KW-0012">Acyltransferase</keyword>
<evidence type="ECO:0000256" key="2">
    <source>
        <dbReference type="ARBA" id="ARBA00010982"/>
    </source>
</evidence>